<protein>
    <submittedName>
        <fullName evidence="2">Uncharacterized protein</fullName>
    </submittedName>
</protein>
<dbReference type="AlphaFoldDB" id="A0A8J8NG74"/>
<dbReference type="OrthoDB" id="296386at2759"/>
<evidence type="ECO:0000313" key="3">
    <source>
        <dbReference type="Proteomes" id="UP000785679"/>
    </source>
</evidence>
<evidence type="ECO:0000313" key="2">
    <source>
        <dbReference type="EMBL" id="TNV74129.1"/>
    </source>
</evidence>
<sequence length="181" mass="21386">MNQDKELPAIEEEQVNVSADQHLSDESSQESEGLFQSQKQIKRAHVLRDRTLFCERLVKAFSTYVKFLSGNQLSDDEQRDLKMSLGTCTPSRLNQLNDEYQYITEFDYHMGDLVLVQVSIKQQISQSRCRRKRRIRNDDTIRSNSIMFDMLQFKQKCYRNRGNGQFDFNQSNRISSIHLKY</sequence>
<keyword evidence="3" id="KW-1185">Reference proteome</keyword>
<dbReference type="EMBL" id="RRYP01017405">
    <property type="protein sequence ID" value="TNV74129.1"/>
    <property type="molecule type" value="Genomic_DNA"/>
</dbReference>
<name>A0A8J8NG74_HALGN</name>
<organism evidence="2 3">
    <name type="scientific">Halteria grandinella</name>
    <dbReference type="NCBI Taxonomy" id="5974"/>
    <lineage>
        <taxon>Eukaryota</taxon>
        <taxon>Sar</taxon>
        <taxon>Alveolata</taxon>
        <taxon>Ciliophora</taxon>
        <taxon>Intramacronucleata</taxon>
        <taxon>Spirotrichea</taxon>
        <taxon>Stichotrichia</taxon>
        <taxon>Sporadotrichida</taxon>
        <taxon>Halteriidae</taxon>
        <taxon>Halteria</taxon>
    </lineage>
</organism>
<comment type="caution">
    <text evidence="2">The sequence shown here is derived from an EMBL/GenBank/DDBJ whole genome shotgun (WGS) entry which is preliminary data.</text>
</comment>
<proteinExistence type="predicted"/>
<reference evidence="2" key="1">
    <citation type="submission" date="2019-06" db="EMBL/GenBank/DDBJ databases">
        <authorList>
            <person name="Zheng W."/>
        </authorList>
    </citation>
    <scope>NUCLEOTIDE SEQUENCE</scope>
    <source>
        <strain evidence="2">QDHG01</strain>
    </source>
</reference>
<dbReference type="Proteomes" id="UP000785679">
    <property type="component" value="Unassembled WGS sequence"/>
</dbReference>
<gene>
    <name evidence="2" type="ORF">FGO68_gene16274</name>
</gene>
<accession>A0A8J8NG74</accession>
<feature type="region of interest" description="Disordered" evidence="1">
    <location>
        <begin position="1"/>
        <end position="36"/>
    </location>
</feature>
<evidence type="ECO:0000256" key="1">
    <source>
        <dbReference type="SAM" id="MobiDB-lite"/>
    </source>
</evidence>